<dbReference type="EMBL" id="HBGZ01019128">
    <property type="protein sequence ID" value="CAD9610831.1"/>
    <property type="molecule type" value="Transcribed_RNA"/>
</dbReference>
<proteinExistence type="predicted"/>
<feature type="region of interest" description="Disordered" evidence="1">
    <location>
        <begin position="66"/>
        <end position="90"/>
    </location>
</feature>
<accession>A0A7S2LMG5</accession>
<evidence type="ECO:0000256" key="1">
    <source>
        <dbReference type="SAM" id="MobiDB-lite"/>
    </source>
</evidence>
<protein>
    <submittedName>
        <fullName evidence="2">Uncharacterized protein</fullName>
    </submittedName>
</protein>
<name>A0A7S2LMG5_9STRA</name>
<gene>
    <name evidence="2" type="ORF">SMAR0320_LOCUS13706</name>
</gene>
<feature type="compositionally biased region" description="Acidic residues" evidence="1">
    <location>
        <begin position="68"/>
        <end position="86"/>
    </location>
</feature>
<evidence type="ECO:0000313" key="2">
    <source>
        <dbReference type="EMBL" id="CAD9610831.1"/>
    </source>
</evidence>
<sequence length="102" mass="11893">MGSVVGDKARVIRAWMRSVLGKIIHYKAQHRRLVNEEVATRLQIALPRDVVMNHVLPFLELPSYTFEFGDDQEGDEEEEEEGNDDNDNGRRDVTIWRRFCCC</sequence>
<dbReference type="AlphaFoldDB" id="A0A7S2LMG5"/>
<organism evidence="2">
    <name type="scientific">Skeletonema marinoi</name>
    <dbReference type="NCBI Taxonomy" id="267567"/>
    <lineage>
        <taxon>Eukaryota</taxon>
        <taxon>Sar</taxon>
        <taxon>Stramenopiles</taxon>
        <taxon>Ochrophyta</taxon>
        <taxon>Bacillariophyta</taxon>
        <taxon>Coscinodiscophyceae</taxon>
        <taxon>Thalassiosirophycidae</taxon>
        <taxon>Thalassiosirales</taxon>
        <taxon>Skeletonemataceae</taxon>
        <taxon>Skeletonema</taxon>
        <taxon>Skeletonema marinoi-dohrnii complex</taxon>
    </lineage>
</organism>
<reference evidence="2" key="1">
    <citation type="submission" date="2021-01" db="EMBL/GenBank/DDBJ databases">
        <authorList>
            <person name="Corre E."/>
            <person name="Pelletier E."/>
            <person name="Niang G."/>
            <person name="Scheremetjew M."/>
            <person name="Finn R."/>
            <person name="Kale V."/>
            <person name="Holt S."/>
            <person name="Cochrane G."/>
            <person name="Meng A."/>
            <person name="Brown T."/>
            <person name="Cohen L."/>
        </authorList>
    </citation>
    <scope>NUCLEOTIDE SEQUENCE</scope>
    <source>
        <strain evidence="2">SM1012Den-03</strain>
    </source>
</reference>